<dbReference type="EMBL" id="MU266383">
    <property type="protein sequence ID" value="KAH7926408.1"/>
    <property type="molecule type" value="Genomic_DNA"/>
</dbReference>
<protein>
    <submittedName>
        <fullName evidence="1">Uncharacterized protein</fullName>
    </submittedName>
</protein>
<proteinExistence type="predicted"/>
<organism evidence="1 2">
    <name type="scientific">Leucogyrophana mollusca</name>
    <dbReference type="NCBI Taxonomy" id="85980"/>
    <lineage>
        <taxon>Eukaryota</taxon>
        <taxon>Fungi</taxon>
        <taxon>Dikarya</taxon>
        <taxon>Basidiomycota</taxon>
        <taxon>Agaricomycotina</taxon>
        <taxon>Agaricomycetes</taxon>
        <taxon>Agaricomycetidae</taxon>
        <taxon>Boletales</taxon>
        <taxon>Boletales incertae sedis</taxon>
        <taxon>Leucogyrophana</taxon>
    </lineage>
</organism>
<reference evidence="1" key="1">
    <citation type="journal article" date="2021" name="New Phytol.">
        <title>Evolutionary innovations through gain and loss of genes in the ectomycorrhizal Boletales.</title>
        <authorList>
            <person name="Wu G."/>
            <person name="Miyauchi S."/>
            <person name="Morin E."/>
            <person name="Kuo A."/>
            <person name="Drula E."/>
            <person name="Varga T."/>
            <person name="Kohler A."/>
            <person name="Feng B."/>
            <person name="Cao Y."/>
            <person name="Lipzen A."/>
            <person name="Daum C."/>
            <person name="Hundley H."/>
            <person name="Pangilinan J."/>
            <person name="Johnson J."/>
            <person name="Barry K."/>
            <person name="LaButti K."/>
            <person name="Ng V."/>
            <person name="Ahrendt S."/>
            <person name="Min B."/>
            <person name="Choi I.G."/>
            <person name="Park H."/>
            <person name="Plett J.M."/>
            <person name="Magnuson J."/>
            <person name="Spatafora J.W."/>
            <person name="Nagy L.G."/>
            <person name="Henrissat B."/>
            <person name="Grigoriev I.V."/>
            <person name="Yang Z.L."/>
            <person name="Xu J."/>
            <person name="Martin F.M."/>
        </authorList>
    </citation>
    <scope>NUCLEOTIDE SEQUENCE</scope>
    <source>
        <strain evidence="1">KUC20120723A-06</strain>
    </source>
</reference>
<evidence type="ECO:0000313" key="1">
    <source>
        <dbReference type="EMBL" id="KAH7926408.1"/>
    </source>
</evidence>
<keyword evidence="2" id="KW-1185">Reference proteome</keyword>
<name>A0ACB8BPB5_9AGAM</name>
<dbReference type="Proteomes" id="UP000790709">
    <property type="component" value="Unassembled WGS sequence"/>
</dbReference>
<gene>
    <name evidence="1" type="ORF">BV22DRAFT_1118899</name>
</gene>
<comment type="caution">
    <text evidence="1">The sequence shown here is derived from an EMBL/GenBank/DDBJ whole genome shotgun (WGS) entry which is preliminary data.</text>
</comment>
<evidence type="ECO:0000313" key="2">
    <source>
        <dbReference type="Proteomes" id="UP000790709"/>
    </source>
</evidence>
<sequence length="268" mass="29467">MPREHSAPVGWRNVPLFNSTCWPLPSQISLGSIELPSATSSRSLKAVLLEPWYSRSILKDTGDHSSAACLVPSSRSGDFMEALPAAHQNGTGLEWGGTRWYSRREMPLISVYISPFGDLHAMDWSILKTVRGWIGMKAPAVVGSLVLEKLYSRSTPSLQARSYCPFSSESLKTPYEERKAVADLGSQYQPNSCPGLEPEIFGSIVGWGLYLDDSLLHDQNLGADASLNGGCAGYSWYFNRALGRNENERIGRRGKRIATANKVTKPDN</sequence>
<accession>A0ACB8BPB5</accession>